<organism evidence="1 2">
    <name type="scientific">Pseudomonas fluorescens</name>
    <dbReference type="NCBI Taxonomy" id="294"/>
    <lineage>
        <taxon>Bacteria</taxon>
        <taxon>Pseudomonadati</taxon>
        <taxon>Pseudomonadota</taxon>
        <taxon>Gammaproteobacteria</taxon>
        <taxon>Pseudomonadales</taxon>
        <taxon>Pseudomonadaceae</taxon>
        <taxon>Pseudomonas</taxon>
    </lineage>
</organism>
<dbReference type="InterPro" id="IPR009267">
    <property type="entry name" value="NTP_transf_6"/>
</dbReference>
<dbReference type="Proteomes" id="UP000326953">
    <property type="component" value="Unassembled WGS sequence"/>
</dbReference>
<dbReference type="Pfam" id="PF06042">
    <property type="entry name" value="NTP_transf_6"/>
    <property type="match status" value="1"/>
</dbReference>
<proteinExistence type="predicted"/>
<reference evidence="1 2" key="1">
    <citation type="submission" date="2019-09" db="EMBL/GenBank/DDBJ databases">
        <authorList>
            <person name="Chandra G."/>
            <person name="Truman W A."/>
        </authorList>
    </citation>
    <scope>NUCLEOTIDE SEQUENCE [LARGE SCALE GENOMIC DNA]</scope>
    <source>
        <strain evidence="1">PS662</strain>
    </source>
</reference>
<dbReference type="AlphaFoldDB" id="A0A5E6PNQ4"/>
<dbReference type="EMBL" id="CABVHK010000001">
    <property type="protein sequence ID" value="VVM43970.1"/>
    <property type="molecule type" value="Genomic_DNA"/>
</dbReference>
<name>A0A5E6PNQ4_PSEFL</name>
<gene>
    <name evidence="1" type="ORF">PS662_00445</name>
</gene>
<protein>
    <submittedName>
        <fullName evidence="1">Uncharacterized protein</fullName>
    </submittedName>
</protein>
<accession>A0A5E6PNQ4</accession>
<evidence type="ECO:0000313" key="2">
    <source>
        <dbReference type="Proteomes" id="UP000326953"/>
    </source>
</evidence>
<sequence length="78" mass="8812">MPTDSFVPYTWGTIGHAPGEHERMRTWSKFKTATGRPTLGLNQCLLTAGCLFQAVWNHQSGQPMAWGIKDYEKEARCL</sequence>
<evidence type="ECO:0000313" key="1">
    <source>
        <dbReference type="EMBL" id="VVM43970.1"/>
    </source>
</evidence>